<comment type="caution">
    <text evidence="7">The sequence shown here is derived from an EMBL/GenBank/DDBJ whole genome shotgun (WGS) entry which is preliminary data.</text>
</comment>
<feature type="transmembrane region" description="Helical" evidence="5">
    <location>
        <begin position="27"/>
        <end position="49"/>
    </location>
</feature>
<keyword evidence="7" id="KW-0436">Ligase</keyword>
<feature type="transmembrane region" description="Helical" evidence="5">
    <location>
        <begin position="515"/>
        <end position="531"/>
    </location>
</feature>
<dbReference type="InterPro" id="IPR007016">
    <property type="entry name" value="O-antigen_ligase-rel_domated"/>
</dbReference>
<dbReference type="Gene3D" id="1.25.40.10">
    <property type="entry name" value="Tetratricopeptide repeat domain"/>
    <property type="match status" value="1"/>
</dbReference>
<keyword evidence="2 5" id="KW-0812">Transmembrane</keyword>
<dbReference type="PANTHER" id="PTHR37422:SF13">
    <property type="entry name" value="LIPOPOLYSACCHARIDE BIOSYNTHESIS PROTEIN PA4999-RELATED"/>
    <property type="match status" value="1"/>
</dbReference>
<accession>A0ABV4V6A3</accession>
<protein>
    <submittedName>
        <fullName evidence="7">O-antigen ligase family protein</fullName>
    </submittedName>
</protein>
<feature type="transmembrane region" description="Helical" evidence="5">
    <location>
        <begin position="211"/>
        <end position="229"/>
    </location>
</feature>
<feature type="transmembrane region" description="Helical" evidence="5">
    <location>
        <begin position="236"/>
        <end position="252"/>
    </location>
</feature>
<evidence type="ECO:0000256" key="5">
    <source>
        <dbReference type="SAM" id="Phobius"/>
    </source>
</evidence>
<evidence type="ECO:0000256" key="2">
    <source>
        <dbReference type="ARBA" id="ARBA00022692"/>
    </source>
</evidence>
<proteinExistence type="predicted"/>
<keyword evidence="4 5" id="KW-0472">Membrane</keyword>
<feature type="domain" description="O-antigen ligase-related" evidence="6">
    <location>
        <begin position="242"/>
        <end position="468"/>
    </location>
</feature>
<feature type="transmembrane region" description="Helical" evidence="5">
    <location>
        <begin position="88"/>
        <end position="106"/>
    </location>
</feature>
<dbReference type="EMBL" id="JBHDLN010000013">
    <property type="protein sequence ID" value="MFB0845124.1"/>
    <property type="molecule type" value="Genomic_DNA"/>
</dbReference>
<feature type="transmembrane region" description="Helical" evidence="5">
    <location>
        <begin position="258"/>
        <end position="274"/>
    </location>
</feature>
<evidence type="ECO:0000259" key="6">
    <source>
        <dbReference type="Pfam" id="PF04932"/>
    </source>
</evidence>
<dbReference type="GO" id="GO:0016874">
    <property type="term" value="F:ligase activity"/>
    <property type="evidence" value="ECO:0007669"/>
    <property type="project" value="UniProtKB-KW"/>
</dbReference>
<dbReference type="InterPro" id="IPR011990">
    <property type="entry name" value="TPR-like_helical_dom_sf"/>
</dbReference>
<evidence type="ECO:0000313" key="7">
    <source>
        <dbReference type="EMBL" id="MFB0845124.1"/>
    </source>
</evidence>
<feature type="transmembrane region" description="Helical" evidence="5">
    <location>
        <begin position="452"/>
        <end position="478"/>
    </location>
</feature>
<dbReference type="Pfam" id="PF04932">
    <property type="entry name" value="Wzy_C"/>
    <property type="match status" value="1"/>
</dbReference>
<feature type="transmembrane region" description="Helical" evidence="5">
    <location>
        <begin position="118"/>
        <end position="137"/>
    </location>
</feature>
<feature type="transmembrane region" description="Helical" evidence="5">
    <location>
        <begin position="356"/>
        <end position="377"/>
    </location>
</feature>
<dbReference type="Proteomes" id="UP001575622">
    <property type="component" value="Unassembled WGS sequence"/>
</dbReference>
<organism evidence="7 8">
    <name type="scientific">Paenibacillus oleatilyticus</name>
    <dbReference type="NCBI Taxonomy" id="2594886"/>
    <lineage>
        <taxon>Bacteria</taxon>
        <taxon>Bacillati</taxon>
        <taxon>Bacillota</taxon>
        <taxon>Bacilli</taxon>
        <taxon>Bacillales</taxon>
        <taxon>Paenibacillaceae</taxon>
        <taxon>Paenibacillus</taxon>
    </lineage>
</organism>
<evidence type="ECO:0000313" key="8">
    <source>
        <dbReference type="Proteomes" id="UP001575622"/>
    </source>
</evidence>
<name>A0ABV4V6A3_9BACL</name>
<keyword evidence="8" id="KW-1185">Reference proteome</keyword>
<dbReference type="InterPro" id="IPR051533">
    <property type="entry name" value="WaaL-like"/>
</dbReference>
<sequence>MSGKKKYYVPDHAAGNKALESEDKHSILFWILAGITLLILIWAAFQRALFNGNNFDFERSIFSTFVWSAIMLLLISILAFYKWNLNRWSDFLSIMIWLIPLTYFISSISPASKYSATNMVFITFVYASFYLVGFFLAKQDSGSSLLINGIMGSGYLVVWFGIMNWFGHKETAYAIVKWFASDMAQYNIYQHAIMADDNGVRLTSVFQYGNAYAAFLIAMLLGSLYLISISKKWTSTIFHGFMVIPILISFFLTLSRGALVILPVIFLVVIIFLKMKKQLTFILHTIVASIITMAILSPVTNVGVEQVKQYNGALAMKGWTTLIFAALLFTGIAAVLQRFVVPRVEEKFNARSNKKVSYFIIPAGTVVLGAIVAFLLLGNTGFLNLFPENIKQRIENINFEQNSVLERGTFYKDALKLYSDYPVMGAGGGAWSALYEKYQNNPYVSRQAHNFFLQYLVEVGIIGFVIFIVILLSILWLFHRKFHNDSGENSSPRYVYYIIAISLLIHSTLDFDLSFVYLGILLFLCLGAMIADNDFEIKGQWKNSIQKARWIYPALLVVLSIIFFLNGVQLLNANSNFENARMQASTSKNFNDITGPLDKAMSQNPNHPDYALFKIDILLQVYNQTKDENYFNEANRILTEMLKKEPHNRTLIDRELNTLTLKGKNKEALERTNQEINNFPWDISLYEKSIVLSADLGNTAQDKNDAQEMKMYHDQALSIYSKVEARIKELSLLPKGQLQGREFSVTPIMGMALGQIQYIRGHYDAAEAMLRIGVNESIDNRTTRLIIRWYLASLQKQGKADQALFDKLVAKDPNERQEIQNLVNAKF</sequence>
<gene>
    <name evidence="7" type="ORF">ACEU3E_23310</name>
</gene>
<feature type="transmembrane region" description="Helical" evidence="5">
    <location>
        <begin position="319"/>
        <end position="336"/>
    </location>
</feature>
<feature type="transmembrane region" description="Helical" evidence="5">
    <location>
        <begin position="281"/>
        <end position="299"/>
    </location>
</feature>
<feature type="transmembrane region" description="Helical" evidence="5">
    <location>
        <begin position="144"/>
        <end position="166"/>
    </location>
</feature>
<dbReference type="PANTHER" id="PTHR37422">
    <property type="entry name" value="TEICHURONIC ACID BIOSYNTHESIS PROTEIN TUAE"/>
    <property type="match status" value="1"/>
</dbReference>
<evidence type="ECO:0000256" key="3">
    <source>
        <dbReference type="ARBA" id="ARBA00022989"/>
    </source>
</evidence>
<evidence type="ECO:0000256" key="4">
    <source>
        <dbReference type="ARBA" id="ARBA00023136"/>
    </source>
</evidence>
<feature type="transmembrane region" description="Helical" evidence="5">
    <location>
        <begin position="551"/>
        <end position="571"/>
    </location>
</feature>
<keyword evidence="3 5" id="KW-1133">Transmembrane helix</keyword>
<reference evidence="7 8" key="1">
    <citation type="submission" date="2024-09" db="EMBL/GenBank/DDBJ databases">
        <authorList>
            <person name="Makale K.P.P."/>
            <person name="Makhzoum A."/>
            <person name="Rantong G."/>
            <person name="Rahube T.O."/>
        </authorList>
    </citation>
    <scope>NUCLEOTIDE SEQUENCE [LARGE SCALE GENOMIC DNA]</scope>
    <source>
        <strain evidence="7 8">KM_D13</strain>
    </source>
</reference>
<evidence type="ECO:0000256" key="1">
    <source>
        <dbReference type="ARBA" id="ARBA00004141"/>
    </source>
</evidence>
<dbReference type="RefSeq" id="WP_373955279.1">
    <property type="nucleotide sequence ID" value="NZ_JBHDLN010000013.1"/>
</dbReference>
<comment type="subcellular location">
    <subcellularLocation>
        <location evidence="1">Membrane</location>
        <topology evidence="1">Multi-pass membrane protein</topology>
    </subcellularLocation>
</comment>
<feature type="transmembrane region" description="Helical" evidence="5">
    <location>
        <begin position="61"/>
        <end position="81"/>
    </location>
</feature>
<feature type="transmembrane region" description="Helical" evidence="5">
    <location>
        <begin position="494"/>
        <end position="509"/>
    </location>
</feature>